<protein>
    <submittedName>
        <fullName evidence="1">Recombinase family protein</fullName>
    </submittedName>
</protein>
<gene>
    <name evidence="1" type="ORF">LZA78_02880</name>
</gene>
<name>A0ABS8YRC8_9RHOB</name>
<dbReference type="RefSeq" id="WP_233675455.1">
    <property type="nucleotide sequence ID" value="NZ_JAJUOS010000002.1"/>
</dbReference>
<evidence type="ECO:0000313" key="1">
    <source>
        <dbReference type="EMBL" id="MCE5972434.1"/>
    </source>
</evidence>
<keyword evidence="2" id="KW-1185">Reference proteome</keyword>
<evidence type="ECO:0000313" key="2">
    <source>
        <dbReference type="Proteomes" id="UP001521181"/>
    </source>
</evidence>
<reference evidence="1 2" key="1">
    <citation type="submission" date="2021-12" db="EMBL/GenBank/DDBJ databases">
        <title>Sinirhodobacter sp. WL0062 is a bacterium isolated from seawater.</title>
        <authorList>
            <person name="Wang L."/>
            <person name="He W."/>
            <person name="Zhang D.-F."/>
        </authorList>
    </citation>
    <scope>NUCLEOTIDE SEQUENCE [LARGE SCALE GENOMIC DNA]</scope>
    <source>
        <strain evidence="1 2">WL0062</strain>
    </source>
</reference>
<proteinExistence type="predicted"/>
<sequence length="207" mass="24124">MRNAVGFYWTLPVPWAGFTELPKDIDEAAKASRTIRYQRELIRRYAKEHNLRLVAEEAFLEIKPDRGSEYVLDALRSAEKICREKNAQLLYVGFSEVHGWRGHGPLEAWVGRAGIDVDELYPDEIEVDGAKFDPHAHFGIWRKRQYEWSAKKQERVSLAKEEALKLRETGETYRDIAFRLNEANIRSATGKLWTEDMVRHLLHQAET</sequence>
<organism evidence="1 2">
    <name type="scientific">Rhodobacter flavimaris</name>
    <dbReference type="NCBI Taxonomy" id="2907145"/>
    <lineage>
        <taxon>Bacteria</taxon>
        <taxon>Pseudomonadati</taxon>
        <taxon>Pseudomonadota</taxon>
        <taxon>Alphaproteobacteria</taxon>
        <taxon>Rhodobacterales</taxon>
        <taxon>Rhodobacter group</taxon>
        <taxon>Rhodobacter</taxon>
    </lineage>
</organism>
<accession>A0ABS8YRC8</accession>
<dbReference type="Proteomes" id="UP001521181">
    <property type="component" value="Unassembled WGS sequence"/>
</dbReference>
<comment type="caution">
    <text evidence="1">The sequence shown here is derived from an EMBL/GenBank/DDBJ whole genome shotgun (WGS) entry which is preliminary data.</text>
</comment>
<dbReference type="EMBL" id="JAJUOS010000002">
    <property type="protein sequence ID" value="MCE5972434.1"/>
    <property type="molecule type" value="Genomic_DNA"/>
</dbReference>